<organism evidence="1 2">
    <name type="scientific">Actinoplanes xinjiangensis</name>
    <dbReference type="NCBI Taxonomy" id="512350"/>
    <lineage>
        <taxon>Bacteria</taxon>
        <taxon>Bacillati</taxon>
        <taxon>Actinomycetota</taxon>
        <taxon>Actinomycetes</taxon>
        <taxon>Micromonosporales</taxon>
        <taxon>Micromonosporaceae</taxon>
        <taxon>Actinoplanes</taxon>
    </lineage>
</organism>
<keyword evidence="2" id="KW-1185">Reference proteome</keyword>
<sequence>MIGGMRRETVKTRLRVAIRSLIVDEYSLFIPWAGDRGVSEVAFCSQLARHLAPTLPKTWDVDVEYNRALENEVKRDPSDQVRRADLVVHRRTGRGPANNLLIIEMKTAEVRPGDERGGTEISLQGLMRKYEYQHGVFLRLVDLYPEWKWFGGGEKDDDDFRPVFGTATLEVVLAEAETYWQVRQTLTGGQ</sequence>
<name>A0A316FU34_9ACTN</name>
<accession>A0A316FU34</accession>
<evidence type="ECO:0000313" key="2">
    <source>
        <dbReference type="Proteomes" id="UP000245697"/>
    </source>
</evidence>
<proteinExistence type="predicted"/>
<evidence type="ECO:0008006" key="3">
    <source>
        <dbReference type="Google" id="ProtNLM"/>
    </source>
</evidence>
<dbReference type="AlphaFoldDB" id="A0A316FU34"/>
<dbReference type="Proteomes" id="UP000245697">
    <property type="component" value="Unassembled WGS sequence"/>
</dbReference>
<gene>
    <name evidence="1" type="ORF">BC793_101177</name>
</gene>
<protein>
    <recommendedName>
        <fullName evidence="3">PD-(D/E)XK nuclease superfamily protein</fullName>
    </recommendedName>
</protein>
<comment type="caution">
    <text evidence="1">The sequence shown here is derived from an EMBL/GenBank/DDBJ whole genome shotgun (WGS) entry which is preliminary data.</text>
</comment>
<evidence type="ECO:0000313" key="1">
    <source>
        <dbReference type="EMBL" id="PWK52168.1"/>
    </source>
</evidence>
<dbReference type="EMBL" id="QGGR01000001">
    <property type="protein sequence ID" value="PWK52168.1"/>
    <property type="molecule type" value="Genomic_DNA"/>
</dbReference>
<reference evidence="1 2" key="1">
    <citation type="submission" date="2018-05" db="EMBL/GenBank/DDBJ databases">
        <title>Genomic Encyclopedia of Archaeal and Bacterial Type Strains, Phase II (KMG-II): from individual species to whole genera.</title>
        <authorList>
            <person name="Goeker M."/>
        </authorList>
    </citation>
    <scope>NUCLEOTIDE SEQUENCE [LARGE SCALE GENOMIC DNA]</scope>
    <source>
        <strain evidence="1 2">DSM 45184</strain>
    </source>
</reference>